<sequence>MHTISRFHWGLLGIYLLGLLWLTYIPNSTNPTLYHNLSHYITYFLFTLLCGLIGIFAPQSRYSLLGIMTGGLTGLILFFHTLGLSYLDPRQIGWILQPNQDWQFNFLAWQFFRAEAWQFPLGKIATYFYPVGSSIGYADTVPLMALFFKLFNPWLPYEFQYLGLWLCLCFMLQGIFGALLLRRITDSLVLQTLGASLFVLSPILLTRIGHITLCSQWLLLAGLYLYSFPAQHYSARAWFWRWGLLALLSAMIHPYLTAMVCGLVVAFYGRIMGIERQQSLKQGIFYFCLIIALVFVAWWQIGLFLIPSTQSVATQTSLGYYSMNLLAPLDSMGFALSFPTIPKATGGQYEGINYFGLGGIFLSVWAIYALFRYPPQKKTVLFYLPLLLLCVGFTLLALSNKGTFADKVLWDWNSQYFSLLNVFQSSGRFFWTVNYFILFSALVLYIHRFQEKSAIFGLLLILILQAIDLSPLHYANIAHQQDSKAFVWDNPLKNPLWEKAAPHYHHLVMMGSPNICGMSVGEATPYAYLAAKYGLTFNSGRAARVNIVQVQTICEQTLQQIQQGQIADDSIYVLHPNYAQQLESQAKIPLLCGDIDGARACVTQKSATLWQ</sequence>
<dbReference type="OrthoDB" id="1814621at2"/>
<feature type="transmembrane region" description="Helical" evidence="1">
    <location>
        <begin position="210"/>
        <end position="230"/>
    </location>
</feature>
<organism evidence="4 5">
    <name type="scientific">Beggiatoa alba B18LD</name>
    <dbReference type="NCBI Taxonomy" id="395493"/>
    <lineage>
        <taxon>Bacteria</taxon>
        <taxon>Pseudomonadati</taxon>
        <taxon>Pseudomonadota</taxon>
        <taxon>Gammaproteobacteria</taxon>
        <taxon>Thiotrichales</taxon>
        <taxon>Thiotrichaceae</taxon>
        <taxon>Beggiatoa</taxon>
    </lineage>
</organism>
<feature type="transmembrane region" description="Helical" evidence="1">
    <location>
        <begin position="283"/>
        <end position="306"/>
    </location>
</feature>
<name>I3CFT7_9GAMM</name>
<protein>
    <submittedName>
        <fullName evidence="4">Uncharacterized protein</fullName>
    </submittedName>
</protein>
<feature type="transmembrane region" description="Helical" evidence="1">
    <location>
        <begin position="7"/>
        <end position="25"/>
    </location>
</feature>
<reference evidence="4 5" key="1">
    <citation type="submission" date="2011-11" db="EMBL/GenBank/DDBJ databases">
        <title>Improved High-Quality Draft sequence of Beggiatoa alba B18lD.</title>
        <authorList>
            <consortium name="US DOE Joint Genome Institute"/>
            <person name="Lucas S."/>
            <person name="Han J."/>
            <person name="Lapidus A."/>
            <person name="Cheng J.-F."/>
            <person name="Goodwin L."/>
            <person name="Pitluck S."/>
            <person name="Peters L."/>
            <person name="Mikhailova N."/>
            <person name="Held B."/>
            <person name="Detter J.C."/>
            <person name="Han C."/>
            <person name="Tapia R."/>
            <person name="Land M."/>
            <person name="Hauser L."/>
            <person name="Kyrpides N."/>
            <person name="Ivanova N."/>
            <person name="Pagani I."/>
            <person name="Samuel K."/>
            <person name="Teske A."/>
            <person name="Mueller J."/>
            <person name="Woyke T."/>
        </authorList>
    </citation>
    <scope>NUCLEOTIDE SEQUENCE [LARGE SCALE GENOMIC DNA]</scope>
    <source>
        <strain evidence="4 5">B18LD</strain>
    </source>
</reference>
<dbReference type="Pfam" id="PF25853">
    <property type="entry name" value="DUF6311_C"/>
    <property type="match status" value="1"/>
</dbReference>
<evidence type="ECO:0000313" key="5">
    <source>
        <dbReference type="Proteomes" id="UP000005744"/>
    </source>
</evidence>
<feature type="transmembrane region" description="Helical" evidence="1">
    <location>
        <begin position="351"/>
        <end position="371"/>
    </location>
</feature>
<dbReference type="Pfam" id="PF19830">
    <property type="entry name" value="DUF6311"/>
    <property type="match status" value="1"/>
</dbReference>
<dbReference type="HOGENOM" id="CLU_023163_0_0_6"/>
<keyword evidence="1" id="KW-1133">Transmembrane helix</keyword>
<feature type="transmembrane region" description="Helical" evidence="1">
    <location>
        <begin position="429"/>
        <end position="447"/>
    </location>
</feature>
<dbReference type="STRING" id="395493.BegalDRAFT_1601"/>
<dbReference type="InterPro" id="IPR046278">
    <property type="entry name" value="DUF6311"/>
</dbReference>
<keyword evidence="1" id="KW-0472">Membrane</keyword>
<feature type="transmembrane region" description="Helical" evidence="1">
    <location>
        <begin position="318"/>
        <end position="339"/>
    </location>
</feature>
<keyword evidence="5" id="KW-1185">Reference proteome</keyword>
<feature type="transmembrane region" description="Helical" evidence="1">
    <location>
        <begin position="380"/>
        <end position="399"/>
    </location>
</feature>
<dbReference type="eggNOG" id="COG1287">
    <property type="taxonomic scope" value="Bacteria"/>
</dbReference>
<feature type="transmembrane region" description="Helical" evidence="1">
    <location>
        <begin position="64"/>
        <end position="87"/>
    </location>
</feature>
<proteinExistence type="predicted"/>
<feature type="domain" description="DUF6311" evidence="2">
    <location>
        <begin position="72"/>
        <end position="470"/>
    </location>
</feature>
<dbReference type="InterPro" id="IPR058671">
    <property type="entry name" value="DUF6311_C"/>
</dbReference>
<accession>I3CFT7</accession>
<evidence type="ECO:0000256" key="1">
    <source>
        <dbReference type="SAM" id="Phobius"/>
    </source>
</evidence>
<gene>
    <name evidence="4" type="ORF">BegalDRAFT_1601</name>
</gene>
<feature type="transmembrane region" description="Helical" evidence="1">
    <location>
        <begin position="242"/>
        <end position="271"/>
    </location>
</feature>
<feature type="domain" description="DUF6311" evidence="3">
    <location>
        <begin position="497"/>
        <end position="602"/>
    </location>
</feature>
<evidence type="ECO:0000313" key="4">
    <source>
        <dbReference type="EMBL" id="EIJ42480.1"/>
    </source>
</evidence>
<keyword evidence="1" id="KW-0812">Transmembrane</keyword>
<evidence type="ECO:0000259" key="2">
    <source>
        <dbReference type="Pfam" id="PF19830"/>
    </source>
</evidence>
<feature type="transmembrane region" description="Helical" evidence="1">
    <location>
        <begin position="454"/>
        <end position="474"/>
    </location>
</feature>
<dbReference type="RefSeq" id="WP_002685463.1">
    <property type="nucleotide sequence ID" value="NZ_JH600070.1"/>
</dbReference>
<evidence type="ECO:0000259" key="3">
    <source>
        <dbReference type="Pfam" id="PF25853"/>
    </source>
</evidence>
<feature type="transmembrane region" description="Helical" evidence="1">
    <location>
        <begin position="37"/>
        <end position="57"/>
    </location>
</feature>
<dbReference type="AlphaFoldDB" id="I3CFT7"/>
<feature type="transmembrane region" description="Helical" evidence="1">
    <location>
        <begin position="159"/>
        <end position="181"/>
    </location>
</feature>
<dbReference type="Proteomes" id="UP000005744">
    <property type="component" value="Unassembled WGS sequence"/>
</dbReference>
<dbReference type="EMBL" id="JH600070">
    <property type="protein sequence ID" value="EIJ42480.1"/>
    <property type="molecule type" value="Genomic_DNA"/>
</dbReference>